<feature type="domain" description="S1 motif" evidence="1">
    <location>
        <begin position="19"/>
        <end position="89"/>
    </location>
</feature>
<keyword evidence="3" id="KW-1185">Reference proteome</keyword>
<protein>
    <recommendedName>
        <fullName evidence="1">S1 motif domain-containing protein</fullName>
    </recommendedName>
</protein>
<gene>
    <name evidence="2" type="ORF">ETSY2_23100</name>
</gene>
<evidence type="ECO:0000313" key="3">
    <source>
        <dbReference type="Proteomes" id="UP000019140"/>
    </source>
</evidence>
<dbReference type="Gene3D" id="2.40.50.140">
    <property type="entry name" value="Nucleic acid-binding proteins"/>
    <property type="match status" value="1"/>
</dbReference>
<proteinExistence type="predicted"/>
<dbReference type="CDD" id="cd00164">
    <property type="entry name" value="S1_like"/>
    <property type="match status" value="1"/>
</dbReference>
<reference evidence="2 3" key="1">
    <citation type="journal article" date="2014" name="Nature">
        <title>An environmental bacterial taxon with a large and distinct metabolic repertoire.</title>
        <authorList>
            <person name="Wilson M.C."/>
            <person name="Mori T."/>
            <person name="Ruckert C."/>
            <person name="Uria A.R."/>
            <person name="Helf M.J."/>
            <person name="Takada K."/>
            <person name="Gernert C."/>
            <person name="Steffens U.A."/>
            <person name="Heycke N."/>
            <person name="Schmitt S."/>
            <person name="Rinke C."/>
            <person name="Helfrich E.J."/>
            <person name="Brachmann A.O."/>
            <person name="Gurgui C."/>
            <person name="Wakimoto T."/>
            <person name="Kracht M."/>
            <person name="Crusemann M."/>
            <person name="Hentschel U."/>
            <person name="Abe I."/>
            <person name="Matsunaga S."/>
            <person name="Kalinowski J."/>
            <person name="Takeyama H."/>
            <person name="Piel J."/>
        </authorList>
    </citation>
    <scope>NUCLEOTIDE SEQUENCE [LARGE SCALE GENOMIC DNA]</scope>
    <source>
        <strain evidence="3">TSY2</strain>
    </source>
</reference>
<dbReference type="SMART" id="SM00316">
    <property type="entry name" value="S1"/>
    <property type="match status" value="1"/>
</dbReference>
<evidence type="ECO:0000313" key="2">
    <source>
        <dbReference type="EMBL" id="ETX05406.1"/>
    </source>
</evidence>
<dbReference type="AlphaFoldDB" id="W4M660"/>
<comment type="caution">
    <text evidence="2">The sequence shown here is derived from an EMBL/GenBank/DDBJ whole genome shotgun (WGS) entry which is preliminary data.</text>
</comment>
<dbReference type="PROSITE" id="PS50126">
    <property type="entry name" value="S1"/>
    <property type="match status" value="1"/>
</dbReference>
<evidence type="ECO:0000259" key="1">
    <source>
        <dbReference type="PROSITE" id="PS50126"/>
    </source>
</evidence>
<sequence>MPMSKENCWQDTKHKLPIGTRVCGQVTKHQPFGFFVVLPDVEFEGLIQITDIKDEGHVMPSEFPEIGSTVEAVVLGFKELGRQVWLGIKPSQMRCSNLPNNR</sequence>
<dbReference type="HOGENOM" id="CLU_170849_0_0_7"/>
<dbReference type="GO" id="GO:0003676">
    <property type="term" value="F:nucleic acid binding"/>
    <property type="evidence" value="ECO:0007669"/>
    <property type="project" value="InterPro"/>
</dbReference>
<dbReference type="InterPro" id="IPR012340">
    <property type="entry name" value="NA-bd_OB-fold"/>
</dbReference>
<accession>W4M660</accession>
<organism evidence="2 3">
    <name type="scientific">Candidatus Entotheonella gemina</name>
    <dbReference type="NCBI Taxonomy" id="1429439"/>
    <lineage>
        <taxon>Bacteria</taxon>
        <taxon>Pseudomonadati</taxon>
        <taxon>Nitrospinota/Tectimicrobiota group</taxon>
        <taxon>Candidatus Tectimicrobiota</taxon>
        <taxon>Candidatus Entotheonellia</taxon>
        <taxon>Candidatus Entotheonellales</taxon>
        <taxon>Candidatus Entotheonellaceae</taxon>
        <taxon>Candidatus Entotheonella</taxon>
    </lineage>
</organism>
<dbReference type="Proteomes" id="UP000019140">
    <property type="component" value="Unassembled WGS sequence"/>
</dbReference>
<dbReference type="Pfam" id="PF00575">
    <property type="entry name" value="S1"/>
    <property type="match status" value="1"/>
</dbReference>
<dbReference type="EMBL" id="AZHX01000957">
    <property type="protein sequence ID" value="ETX05406.1"/>
    <property type="molecule type" value="Genomic_DNA"/>
</dbReference>
<dbReference type="InterPro" id="IPR003029">
    <property type="entry name" value="S1_domain"/>
</dbReference>
<dbReference type="SUPFAM" id="SSF50249">
    <property type="entry name" value="Nucleic acid-binding proteins"/>
    <property type="match status" value="1"/>
</dbReference>
<name>W4M660_9BACT</name>